<organism evidence="2 3">
    <name type="scientific">Helicobacter typhlonius</name>
    <dbReference type="NCBI Taxonomy" id="76936"/>
    <lineage>
        <taxon>Bacteria</taxon>
        <taxon>Pseudomonadati</taxon>
        <taxon>Campylobacterota</taxon>
        <taxon>Epsilonproteobacteria</taxon>
        <taxon>Campylobacterales</taxon>
        <taxon>Helicobacteraceae</taxon>
        <taxon>Helicobacter</taxon>
    </lineage>
</organism>
<comment type="caution">
    <text evidence="2">The sequence shown here is derived from an EMBL/GenBank/DDBJ whole genome shotgun (WGS) entry which is preliminary data.</text>
</comment>
<evidence type="ECO:0000313" key="2">
    <source>
        <dbReference type="EMBL" id="TLD78404.1"/>
    </source>
</evidence>
<dbReference type="Pfam" id="PF04233">
    <property type="entry name" value="Phage_Mu_F"/>
    <property type="match status" value="1"/>
</dbReference>
<sequence>MAHSLGQMMLHFDFNLPPSEAIAYLQSKKPEVLNELSTLKHNIYNRVFTIKGIANVDLLSDMQKSLSLALLQGQEFKEWKQNVQSLLTQSNTPLNPKRLKQIYHQNILNSYNQGRKMTQDNLKGEIYYRYVAINDSRTRLSHKLLHNTILPREHSFWEKHYPGADFGCRCRVEAYTKRQLDRFGLKVSNISDMPNVQEATFDISDNNAALAHILNQKLKIHANNPNAITRLKAIAAFIQQRNVRFKEINELWRTSDLQKTASICKIPKQLQKIFANEAEHIRISASVINDHKSRHPEIDAFDYTLIADMIEHIDSIYQDEKSSVKYILLNKLDRWYRLSLKSLSDKKEVWVESLLAVDNKEVLLKNLKNKKVIYSQPQNARKL</sequence>
<dbReference type="EMBL" id="JRPF02000006">
    <property type="protein sequence ID" value="TLD78404.1"/>
    <property type="molecule type" value="Genomic_DNA"/>
</dbReference>
<keyword evidence="3" id="KW-1185">Reference proteome</keyword>
<gene>
    <name evidence="2" type="ORF">LS75_006450</name>
</gene>
<dbReference type="Proteomes" id="UP000029925">
    <property type="component" value="Unassembled WGS sequence"/>
</dbReference>
<dbReference type="GeneID" id="78150561"/>
<dbReference type="NCBIfam" id="TIGR01641">
    <property type="entry name" value="phageSPP1_gp7"/>
    <property type="match status" value="1"/>
</dbReference>
<protein>
    <recommendedName>
        <fullName evidence="1">Phage head morphogenesis domain-containing protein</fullName>
    </recommendedName>
</protein>
<evidence type="ECO:0000313" key="3">
    <source>
        <dbReference type="Proteomes" id="UP000029925"/>
    </source>
</evidence>
<dbReference type="RefSeq" id="WP_081951357.1">
    <property type="nucleotide sequence ID" value="NZ_CAOMJD010000023.1"/>
</dbReference>
<proteinExistence type="predicted"/>
<feature type="domain" description="Phage head morphogenesis" evidence="1">
    <location>
        <begin position="62"/>
        <end position="172"/>
    </location>
</feature>
<accession>A0A4U8RYL9</accession>
<reference evidence="2 3" key="1">
    <citation type="journal article" date="2014" name="Genome Announc.">
        <title>Draft genome sequences of eight enterohepatic helicobacter species isolated from both laboratory and wild rodents.</title>
        <authorList>
            <person name="Sheh A."/>
            <person name="Shen Z."/>
            <person name="Fox J.G."/>
        </authorList>
    </citation>
    <scope>NUCLEOTIDE SEQUENCE [LARGE SCALE GENOMIC DNA]</scope>
    <source>
        <strain evidence="2 3">MIT 98-6810</strain>
    </source>
</reference>
<dbReference type="InterPro" id="IPR006528">
    <property type="entry name" value="Phage_head_morphogenesis_dom"/>
</dbReference>
<evidence type="ECO:0000259" key="1">
    <source>
        <dbReference type="Pfam" id="PF04233"/>
    </source>
</evidence>
<dbReference type="AlphaFoldDB" id="A0A4U8RYL9"/>
<dbReference type="STRING" id="76936.BN2458_PEG0219"/>
<dbReference type="OrthoDB" id="9813502at2"/>
<name>A0A4U8RYL9_9HELI</name>